<dbReference type="GO" id="GO:0016491">
    <property type="term" value="F:oxidoreductase activity"/>
    <property type="evidence" value="ECO:0007669"/>
    <property type="project" value="UniProtKB-KW"/>
</dbReference>
<protein>
    <submittedName>
        <fullName evidence="4">Pyridine nucleotide-disulfide oxidoreductase</fullName>
    </submittedName>
</protein>
<evidence type="ECO:0000259" key="3">
    <source>
        <dbReference type="Pfam" id="PF07992"/>
    </source>
</evidence>
<dbReference type="PRINTS" id="PR00368">
    <property type="entry name" value="FADPNR"/>
</dbReference>
<dbReference type="eggNOG" id="COG0492">
    <property type="taxonomic scope" value="Bacteria"/>
</dbReference>
<reference evidence="6 7" key="1">
    <citation type="submission" date="2013-08" db="EMBL/GenBank/DDBJ databases">
        <authorList>
            <person name="Durkin A.S."/>
            <person name="Haft D.R."/>
            <person name="McCorrison J."/>
            <person name="Torralba M."/>
            <person name="Gillis M."/>
            <person name="Haft D.H."/>
            <person name="Methe B."/>
            <person name="Sutton G."/>
            <person name="Nelson K.E."/>
        </authorList>
    </citation>
    <scope>NUCLEOTIDE SEQUENCE [LARGE SCALE GENOMIC DNA]</scope>
    <source>
        <strain evidence="5 7">ATCC 35536</strain>
        <strain evidence="4 6">VPI DR56BR1116</strain>
    </source>
</reference>
<dbReference type="AlphaFoldDB" id="U2L335"/>
<dbReference type="PATRIC" id="fig|1125725.3.peg.2642"/>
<dbReference type="Pfam" id="PF07992">
    <property type="entry name" value="Pyr_redox_2"/>
    <property type="match status" value="1"/>
</dbReference>
<proteinExistence type="predicted"/>
<dbReference type="PANTHER" id="PTHR48105">
    <property type="entry name" value="THIOREDOXIN REDUCTASE 1-RELATED-RELATED"/>
    <property type="match status" value="1"/>
</dbReference>
<organism evidence="4 6">
    <name type="scientific">Treponema socranskii subsp. socranskii VPI DR56BR1116 = ATCC 35536</name>
    <dbReference type="NCBI Taxonomy" id="1125725"/>
    <lineage>
        <taxon>Bacteria</taxon>
        <taxon>Pseudomonadati</taxon>
        <taxon>Spirochaetota</taxon>
        <taxon>Spirochaetia</taxon>
        <taxon>Spirochaetales</taxon>
        <taxon>Treponemataceae</taxon>
        <taxon>Treponema</taxon>
    </lineage>
</organism>
<sequence length="288" mass="30859">MERYDIAIIGTGPAGLSAALTAKIRNKNFVLLGSKRLSEKIEKAHAVQNYLGLPNITGSDMQKAFYAHLDAMGIEITEARVQAVYPMGTYFGLQTSIGMLEAEALVLATGVVAAKPYPGEERFLGKGVSYCATCDAPLYKNKTVAVIAFGANEESEANFLADLAAKTYYIPMYKGDVRVSDKIEIVREVPKSIEGDTSVQALVTDAGKIRTDGVFILREAISPSRLVSGIEVDNNHVRVNRRMETSVAGCFACGDLVGPPYQYSKSAGEGTIAALSAVSYLDAKKRGA</sequence>
<keyword evidence="7" id="KW-1185">Reference proteome</keyword>
<comment type="caution">
    <text evidence="4">The sequence shown here is derived from an EMBL/GenBank/DDBJ whole genome shotgun (WGS) entry which is preliminary data.</text>
</comment>
<dbReference type="Proteomes" id="UP000016646">
    <property type="component" value="Unassembled WGS sequence"/>
</dbReference>
<dbReference type="InterPro" id="IPR023753">
    <property type="entry name" value="FAD/NAD-binding_dom"/>
</dbReference>
<accession>U2L335</accession>
<dbReference type="Proteomes" id="UP000016412">
    <property type="component" value="Unassembled WGS sequence"/>
</dbReference>
<dbReference type="InterPro" id="IPR050097">
    <property type="entry name" value="Ferredoxin-NADP_redctase_2"/>
</dbReference>
<evidence type="ECO:0000313" key="6">
    <source>
        <dbReference type="Proteomes" id="UP000016412"/>
    </source>
</evidence>
<gene>
    <name evidence="5" type="ORF">HMPREF0860_1878</name>
    <name evidence="4" type="ORF">HMPREF1325_0893</name>
</gene>
<dbReference type="RefSeq" id="WP_021331627.1">
    <property type="nucleotide sequence ID" value="NZ_AUZJ01000071.1"/>
</dbReference>
<dbReference type="EMBL" id="AVQI01000079">
    <property type="protein sequence ID" value="ERJ98942.1"/>
    <property type="molecule type" value="Genomic_DNA"/>
</dbReference>
<evidence type="ECO:0000313" key="7">
    <source>
        <dbReference type="Proteomes" id="UP000016646"/>
    </source>
</evidence>
<dbReference type="InterPro" id="IPR036188">
    <property type="entry name" value="FAD/NAD-bd_sf"/>
</dbReference>
<dbReference type="PRINTS" id="PR00469">
    <property type="entry name" value="PNDRDTASEII"/>
</dbReference>
<evidence type="ECO:0000256" key="2">
    <source>
        <dbReference type="ARBA" id="ARBA00023002"/>
    </source>
</evidence>
<evidence type="ECO:0000313" key="4">
    <source>
        <dbReference type="EMBL" id="ERF59416.1"/>
    </source>
</evidence>
<keyword evidence="2" id="KW-0560">Oxidoreductase</keyword>
<dbReference type="OrthoDB" id="9806179at2"/>
<dbReference type="STRING" id="1125725.HMPREF1325_0893"/>
<name>U2L335_TRESO</name>
<dbReference type="SUPFAM" id="SSF51905">
    <property type="entry name" value="FAD/NAD(P)-binding domain"/>
    <property type="match status" value="1"/>
</dbReference>
<evidence type="ECO:0000313" key="5">
    <source>
        <dbReference type="EMBL" id="ERJ98942.1"/>
    </source>
</evidence>
<keyword evidence="1" id="KW-0285">Flavoprotein</keyword>
<feature type="domain" description="FAD/NAD(P)-binding" evidence="3">
    <location>
        <begin position="4"/>
        <end position="147"/>
    </location>
</feature>
<evidence type="ECO:0000256" key="1">
    <source>
        <dbReference type="ARBA" id="ARBA00022630"/>
    </source>
</evidence>
<dbReference type="EMBL" id="AUZJ01000071">
    <property type="protein sequence ID" value="ERF59416.1"/>
    <property type="molecule type" value="Genomic_DNA"/>
</dbReference>
<dbReference type="Gene3D" id="3.50.50.60">
    <property type="entry name" value="FAD/NAD(P)-binding domain"/>
    <property type="match status" value="2"/>
</dbReference>